<keyword evidence="2 3" id="KW-0472">Membrane</keyword>
<dbReference type="AlphaFoldDB" id="A0A835LZC0"/>
<organism evidence="5 6">
    <name type="scientific">Coptis chinensis</name>
    <dbReference type="NCBI Taxonomy" id="261450"/>
    <lineage>
        <taxon>Eukaryota</taxon>
        <taxon>Viridiplantae</taxon>
        <taxon>Streptophyta</taxon>
        <taxon>Embryophyta</taxon>
        <taxon>Tracheophyta</taxon>
        <taxon>Spermatophyta</taxon>
        <taxon>Magnoliopsida</taxon>
        <taxon>Ranunculales</taxon>
        <taxon>Ranunculaceae</taxon>
        <taxon>Coptidoideae</taxon>
        <taxon>Coptis</taxon>
    </lineage>
</organism>
<gene>
    <name evidence="5" type="ORF">IFM89_011684</name>
</gene>
<dbReference type="SUPFAM" id="SSF56112">
    <property type="entry name" value="Protein kinase-like (PK-like)"/>
    <property type="match status" value="1"/>
</dbReference>
<dbReference type="InterPro" id="IPR027413">
    <property type="entry name" value="GROEL-like_equatorial_sf"/>
</dbReference>
<dbReference type="PANTHER" id="PTHR46009:SF1">
    <property type="entry name" value="VACUOLAR PROTEIN SORTING-ASSOCIATED PROTEIN VTA1 HOMOLOG"/>
    <property type="match status" value="1"/>
</dbReference>
<keyword evidence="3" id="KW-0812">Transmembrane</keyword>
<evidence type="ECO:0000256" key="1">
    <source>
        <dbReference type="ARBA" id="ARBA00004308"/>
    </source>
</evidence>
<keyword evidence="6" id="KW-1185">Reference proteome</keyword>
<evidence type="ECO:0000313" key="6">
    <source>
        <dbReference type="Proteomes" id="UP000631114"/>
    </source>
</evidence>
<dbReference type="Gene3D" id="3.30.260.10">
    <property type="entry name" value="TCP-1-like chaperonin intermediate domain"/>
    <property type="match status" value="1"/>
</dbReference>
<dbReference type="InterPro" id="IPR011009">
    <property type="entry name" value="Kinase-like_dom_sf"/>
</dbReference>
<dbReference type="OrthoDB" id="391137at2759"/>
<dbReference type="GO" id="GO:0005771">
    <property type="term" value="C:multivesicular body"/>
    <property type="evidence" value="ECO:0007669"/>
    <property type="project" value="TreeGrafter"/>
</dbReference>
<proteinExistence type="predicted"/>
<dbReference type="EMBL" id="JADFTS010000005">
    <property type="protein sequence ID" value="KAF9604991.1"/>
    <property type="molecule type" value="Genomic_DNA"/>
</dbReference>
<dbReference type="Gene3D" id="1.10.560.10">
    <property type="entry name" value="GroEL-like equatorial domain"/>
    <property type="match status" value="1"/>
</dbReference>
<reference evidence="5 6" key="1">
    <citation type="submission" date="2020-10" db="EMBL/GenBank/DDBJ databases">
        <title>The Coptis chinensis genome and diversification of protoberbering-type alkaloids.</title>
        <authorList>
            <person name="Wang B."/>
            <person name="Shu S."/>
            <person name="Song C."/>
            <person name="Liu Y."/>
        </authorList>
    </citation>
    <scope>NUCLEOTIDE SEQUENCE [LARGE SCALE GENOMIC DNA]</scope>
    <source>
        <strain evidence="5">HL-2020</strain>
        <tissue evidence="5">Leaf</tissue>
    </source>
</reference>
<sequence length="468" mass="51088">MILISAAVVFGFPKSRISKGAISCIVVGSVAVNAIILTAIVFILIMRRKAENNAQFQENADDFTFVQMAPATNNFNNSTQIGQGGYGKVYKVILADGSIVAIKRALEGRTSTIVLRGGAEKDKKSLKLGPEDNLYVEGFASNVFAKADKQDRAGRADLNTAKAFYAASIVFEILNQFGELQPDLEQKQKYVVWKAAEIRKALKEGQKPVPGPRGGDIDLSASSSSPIFIEEAERSLHDVIMIVRRALKNSTVVAGGGAIDVWTDARYFSSYTCKKNAKPDGVSIKEGSSVTMAVYFTVQNNFIAQTGDPTGTGKGGYSIYNWACSSGWKVIDFTAFSRQKPTTVIVLQSYRKLRDKSCGGKNHTVSDSNSEALESVAKVEVIQQMFLNYLQDATSTDDAHLFVRWSIKVLEHLFDKAEVKSTYPDIGSVSSLITRNSAKKISLALGQDNSFSRGFDKILFAYGKYDTI</sequence>
<name>A0A835LZC0_9MAGN</name>
<feature type="domain" description="Vta1/callose synthase N-terminal" evidence="4">
    <location>
        <begin position="120"/>
        <end position="204"/>
    </location>
</feature>
<dbReference type="InterPro" id="IPR039431">
    <property type="entry name" value="Vta1/CALS_N"/>
</dbReference>
<dbReference type="Gene3D" id="1.25.40.270">
    <property type="entry name" value="Vacuolar protein sorting-associated protein vta1"/>
    <property type="match status" value="1"/>
</dbReference>
<evidence type="ECO:0000256" key="2">
    <source>
        <dbReference type="ARBA" id="ARBA00023136"/>
    </source>
</evidence>
<evidence type="ECO:0000259" key="4">
    <source>
        <dbReference type="Pfam" id="PF04652"/>
    </source>
</evidence>
<dbReference type="InterPro" id="IPR027410">
    <property type="entry name" value="TCP-1-like_intermed_sf"/>
</dbReference>
<dbReference type="Pfam" id="PF04652">
    <property type="entry name" value="Vta1"/>
    <property type="match status" value="1"/>
</dbReference>
<dbReference type="PANTHER" id="PTHR46009">
    <property type="entry name" value="VACUOLAR PROTEIN SORTING-ASSOCIATED PROTEIN VTA1 HOMOLOG"/>
    <property type="match status" value="1"/>
</dbReference>
<keyword evidence="3" id="KW-1133">Transmembrane helix</keyword>
<dbReference type="Gene3D" id="3.30.200.20">
    <property type="entry name" value="Phosphorylase Kinase, domain 1"/>
    <property type="match status" value="1"/>
</dbReference>
<evidence type="ECO:0000256" key="3">
    <source>
        <dbReference type="SAM" id="Phobius"/>
    </source>
</evidence>
<dbReference type="Proteomes" id="UP000631114">
    <property type="component" value="Unassembled WGS sequence"/>
</dbReference>
<dbReference type="GO" id="GO:0032511">
    <property type="term" value="P:late endosome to vacuole transport via multivesicular body sorting pathway"/>
    <property type="evidence" value="ECO:0007669"/>
    <property type="project" value="InterPro"/>
</dbReference>
<dbReference type="InterPro" id="IPR023175">
    <property type="entry name" value="Vta1/CALS_N_sf"/>
</dbReference>
<dbReference type="InterPro" id="IPR044538">
    <property type="entry name" value="Vta1-like"/>
</dbReference>
<feature type="transmembrane region" description="Helical" evidence="3">
    <location>
        <begin position="20"/>
        <end position="45"/>
    </location>
</feature>
<comment type="caution">
    <text evidence="5">The sequence shown here is derived from an EMBL/GenBank/DDBJ whole genome shotgun (WGS) entry which is preliminary data.</text>
</comment>
<protein>
    <recommendedName>
        <fullName evidence="4">Vta1/callose synthase N-terminal domain-containing protein</fullName>
    </recommendedName>
</protein>
<evidence type="ECO:0000313" key="5">
    <source>
        <dbReference type="EMBL" id="KAF9604991.1"/>
    </source>
</evidence>
<accession>A0A835LZC0</accession>
<comment type="subcellular location">
    <subcellularLocation>
        <location evidence="1">Endomembrane system</location>
    </subcellularLocation>
</comment>